<dbReference type="GeneID" id="19327355"/>
<dbReference type="eggNOG" id="KOG1287">
    <property type="taxonomic scope" value="Eukaryota"/>
</dbReference>
<feature type="transmembrane region" description="Helical" evidence="5">
    <location>
        <begin position="39"/>
        <end position="61"/>
    </location>
</feature>
<feature type="transmembrane region" description="Helical" evidence="5">
    <location>
        <begin position="201"/>
        <end position="222"/>
    </location>
</feature>
<keyword evidence="3 5" id="KW-1133">Transmembrane helix</keyword>
<evidence type="ECO:0000256" key="4">
    <source>
        <dbReference type="ARBA" id="ARBA00023136"/>
    </source>
</evidence>
<proteinExistence type="predicted"/>
<dbReference type="EMBL" id="KB933251">
    <property type="protein sequence ID" value="EON97821.1"/>
    <property type="molecule type" value="Genomic_DNA"/>
</dbReference>
<gene>
    <name evidence="6" type="ORF">UCRPA7_6674</name>
</gene>
<dbReference type="PANTHER" id="PTHR11785">
    <property type="entry name" value="AMINO ACID TRANSPORTER"/>
    <property type="match status" value="1"/>
</dbReference>
<dbReference type="GO" id="GO:0015179">
    <property type="term" value="F:L-amino acid transmembrane transporter activity"/>
    <property type="evidence" value="ECO:0007669"/>
    <property type="project" value="TreeGrafter"/>
</dbReference>
<dbReference type="RefSeq" id="XP_007917405.1">
    <property type="nucleotide sequence ID" value="XM_007919214.1"/>
</dbReference>
<keyword evidence="2 5" id="KW-0812">Transmembrane</keyword>
<organism evidence="6 7">
    <name type="scientific">Phaeoacremonium minimum (strain UCR-PA7)</name>
    <name type="common">Esca disease fungus</name>
    <name type="synonym">Togninia minima</name>
    <dbReference type="NCBI Taxonomy" id="1286976"/>
    <lineage>
        <taxon>Eukaryota</taxon>
        <taxon>Fungi</taxon>
        <taxon>Dikarya</taxon>
        <taxon>Ascomycota</taxon>
        <taxon>Pezizomycotina</taxon>
        <taxon>Sordariomycetes</taxon>
        <taxon>Sordariomycetidae</taxon>
        <taxon>Togniniales</taxon>
        <taxon>Togniniaceae</taxon>
        <taxon>Phaeoacremonium</taxon>
    </lineage>
</organism>
<evidence type="ECO:0000313" key="6">
    <source>
        <dbReference type="EMBL" id="EON97821.1"/>
    </source>
</evidence>
<dbReference type="KEGG" id="tmn:UCRPA7_6674"/>
<dbReference type="PIRSF" id="PIRSF006060">
    <property type="entry name" value="AA_transporter"/>
    <property type="match status" value="1"/>
</dbReference>
<feature type="transmembrane region" description="Helical" evidence="5">
    <location>
        <begin position="254"/>
        <end position="276"/>
    </location>
</feature>
<evidence type="ECO:0000256" key="1">
    <source>
        <dbReference type="ARBA" id="ARBA00004141"/>
    </source>
</evidence>
<protein>
    <submittedName>
        <fullName evidence="6">Putative methionine permease protein</fullName>
    </submittedName>
</protein>
<dbReference type="GO" id="GO:0016020">
    <property type="term" value="C:membrane"/>
    <property type="evidence" value="ECO:0007669"/>
    <property type="project" value="UniProtKB-SubCell"/>
</dbReference>
<comment type="subcellular location">
    <subcellularLocation>
        <location evidence="1">Membrane</location>
        <topology evidence="1">Multi-pass membrane protein</topology>
    </subcellularLocation>
</comment>
<reference evidence="7" key="1">
    <citation type="journal article" date="2013" name="Genome Announc.">
        <title>Draft genome sequence of the ascomycete Phaeoacremonium aleophilum strain UCR-PA7, a causal agent of the esca disease complex in grapevines.</title>
        <authorList>
            <person name="Blanco-Ulate B."/>
            <person name="Rolshausen P."/>
            <person name="Cantu D."/>
        </authorList>
    </citation>
    <scope>NUCLEOTIDE SEQUENCE [LARGE SCALE GENOMIC DNA]</scope>
    <source>
        <strain evidence="7">UCR-PA7</strain>
    </source>
</reference>
<sequence>MVAVQAVILGFTASNCIVFSQYVLFALDIDATDFVRKALAVGLLTAITIVHACLPKTGVVIQNVLGWIKVGLIIFMIFAGLFVVIFQPGRTAADPRQSLTWDGLWKDSDWSWGVVATSLFKVFYSYAGLNNANNVLNDVKDPVRTLKSVSISALVTALILYTLVNIAYFIVVPLDEIKESGELIAALFFERSFGPNVGKRILPLAVALSAGGNVMVVTYALARLNQEIARQGFLPWAELLASSKPFNAPMGGLIVHYIPSFLVIALPPSGDVYSFILDVEGYPGQFFALATSLGLIWLRFRRPDLNRPFKAWLGAVLLRVALSLALIAAPFFPPKEKTGGIFYATYAIVGIAM</sequence>
<feature type="transmembrane region" description="Helical" evidence="5">
    <location>
        <begin position="67"/>
        <end position="86"/>
    </location>
</feature>
<dbReference type="AlphaFoldDB" id="R8BEU2"/>
<dbReference type="PANTHER" id="PTHR11785:SF532">
    <property type="entry name" value="TRANSPORTER, PUTATIVE (EUROFUNG)-RELATED"/>
    <property type="match status" value="1"/>
</dbReference>
<evidence type="ECO:0000256" key="2">
    <source>
        <dbReference type="ARBA" id="ARBA00022692"/>
    </source>
</evidence>
<feature type="transmembrane region" description="Helical" evidence="5">
    <location>
        <begin position="6"/>
        <end position="27"/>
    </location>
</feature>
<dbReference type="InterPro" id="IPR002293">
    <property type="entry name" value="AA/rel_permease1"/>
</dbReference>
<evidence type="ECO:0000256" key="5">
    <source>
        <dbReference type="SAM" id="Phobius"/>
    </source>
</evidence>
<dbReference type="Pfam" id="PF13520">
    <property type="entry name" value="AA_permease_2"/>
    <property type="match status" value="1"/>
</dbReference>
<feature type="transmembrane region" description="Helical" evidence="5">
    <location>
        <begin position="282"/>
        <end position="300"/>
    </location>
</feature>
<dbReference type="Gene3D" id="1.20.1740.10">
    <property type="entry name" value="Amino acid/polyamine transporter I"/>
    <property type="match status" value="1"/>
</dbReference>
<accession>R8BEU2</accession>
<dbReference type="HOGENOM" id="CLU_013661_4_2_1"/>
<keyword evidence="7" id="KW-1185">Reference proteome</keyword>
<name>R8BEU2_PHAM7</name>
<evidence type="ECO:0000313" key="7">
    <source>
        <dbReference type="Proteomes" id="UP000014074"/>
    </source>
</evidence>
<dbReference type="OrthoDB" id="5982228at2759"/>
<feature type="transmembrane region" description="Helical" evidence="5">
    <location>
        <begin position="312"/>
        <end position="332"/>
    </location>
</feature>
<dbReference type="InterPro" id="IPR050598">
    <property type="entry name" value="AminoAcid_Transporter"/>
</dbReference>
<feature type="transmembrane region" description="Helical" evidence="5">
    <location>
        <begin position="149"/>
        <end position="171"/>
    </location>
</feature>
<dbReference type="Proteomes" id="UP000014074">
    <property type="component" value="Unassembled WGS sequence"/>
</dbReference>
<evidence type="ECO:0000256" key="3">
    <source>
        <dbReference type="ARBA" id="ARBA00022989"/>
    </source>
</evidence>
<keyword evidence="4 5" id="KW-0472">Membrane</keyword>